<dbReference type="PANTHER" id="PTHR14732">
    <property type="entry name" value="RNA POLYMERASE II SUBUNIT B1 CTD PHOSPHATASE RPAP2-RELATED"/>
    <property type="match status" value="1"/>
</dbReference>
<dbReference type="EMBL" id="OOIL02002808">
    <property type="protein sequence ID" value="VFQ84883.1"/>
    <property type="molecule type" value="Genomic_DNA"/>
</dbReference>
<name>A0A484M7U4_9ASTE</name>
<dbReference type="AlphaFoldDB" id="A0A484M7U4"/>
<dbReference type="Proteomes" id="UP000595140">
    <property type="component" value="Unassembled WGS sequence"/>
</dbReference>
<dbReference type="OrthoDB" id="1273062at2759"/>
<dbReference type="GO" id="GO:0005634">
    <property type="term" value="C:nucleus"/>
    <property type="evidence" value="ECO:0007669"/>
    <property type="project" value="TreeGrafter"/>
</dbReference>
<dbReference type="GO" id="GO:0043175">
    <property type="term" value="F:RNA polymerase core enzyme binding"/>
    <property type="evidence" value="ECO:0007669"/>
    <property type="project" value="InterPro"/>
</dbReference>
<dbReference type="PANTHER" id="PTHR14732:SF0">
    <property type="entry name" value="RNA POLYMERASE II SUBUNIT B1 CTD PHOSPHATASE RPAP2-RELATED"/>
    <property type="match status" value="1"/>
</dbReference>
<feature type="compositionally biased region" description="Polar residues" evidence="1">
    <location>
        <begin position="93"/>
        <end position="104"/>
    </location>
</feature>
<reference evidence="2 3" key="1">
    <citation type="submission" date="2018-04" db="EMBL/GenBank/DDBJ databases">
        <authorList>
            <person name="Vogel A."/>
        </authorList>
    </citation>
    <scope>NUCLEOTIDE SEQUENCE [LARGE SCALE GENOMIC DNA]</scope>
</reference>
<proteinExistence type="predicted"/>
<organism evidence="2 3">
    <name type="scientific">Cuscuta campestris</name>
    <dbReference type="NCBI Taxonomy" id="132261"/>
    <lineage>
        <taxon>Eukaryota</taxon>
        <taxon>Viridiplantae</taxon>
        <taxon>Streptophyta</taxon>
        <taxon>Embryophyta</taxon>
        <taxon>Tracheophyta</taxon>
        <taxon>Spermatophyta</taxon>
        <taxon>Magnoliopsida</taxon>
        <taxon>eudicotyledons</taxon>
        <taxon>Gunneridae</taxon>
        <taxon>Pentapetalae</taxon>
        <taxon>asterids</taxon>
        <taxon>lamiids</taxon>
        <taxon>Solanales</taxon>
        <taxon>Convolvulaceae</taxon>
        <taxon>Cuscuteae</taxon>
        <taxon>Cuscuta</taxon>
        <taxon>Cuscuta subgen. Grammica</taxon>
        <taxon>Cuscuta sect. Cleistogrammica</taxon>
    </lineage>
</organism>
<evidence type="ECO:0000256" key="1">
    <source>
        <dbReference type="SAM" id="MobiDB-lite"/>
    </source>
</evidence>
<protein>
    <submittedName>
        <fullName evidence="2">Uncharacterized protein</fullName>
    </submittedName>
</protein>
<gene>
    <name evidence="2" type="ORF">CCAM_LOCUS26659</name>
</gene>
<keyword evidence="3" id="KW-1185">Reference proteome</keyword>
<dbReference type="InterPro" id="IPR039693">
    <property type="entry name" value="Rtr1/RPAP2"/>
</dbReference>
<evidence type="ECO:0000313" key="3">
    <source>
        <dbReference type="Proteomes" id="UP000595140"/>
    </source>
</evidence>
<dbReference type="GO" id="GO:0008420">
    <property type="term" value="F:RNA polymerase II CTD heptapeptide repeat phosphatase activity"/>
    <property type="evidence" value="ECO:0007669"/>
    <property type="project" value="InterPro"/>
</dbReference>
<dbReference type="GO" id="GO:0005737">
    <property type="term" value="C:cytoplasm"/>
    <property type="evidence" value="ECO:0007669"/>
    <property type="project" value="TreeGrafter"/>
</dbReference>
<evidence type="ECO:0000313" key="2">
    <source>
        <dbReference type="EMBL" id="VFQ84883.1"/>
    </source>
</evidence>
<feature type="region of interest" description="Disordered" evidence="1">
    <location>
        <begin position="84"/>
        <end position="109"/>
    </location>
</feature>
<accession>A0A484M7U4</accession>
<sequence>MNQSSLPKGMVGLSRMRTALQRHLHILPTIISMWMEGNTLDSGNNDVSNTTTLKSSLKPSYAKKETRSVTWADEKTDLSSRRIILSDSGDPKNLQSVSGELESTSTEKDDDSYRFASAEAYAAALSEAAEAVVSGCDVSSAVSEAGIIIIPPPQEMDEVDYWEDVDVEPHLQKWPTKPGLPNYDLFESKDSLYDIPPEGFNLSLSPFSTMFMALFAWISSSSLAFIYGRDESDHDEYSSINGQEYPRKIVLSEGRSIEIRQTLAGCLARALPGVVADLRLRIPISTLEKEMDKLIDTMSFVEPLPPFRMKQWQLIVHLFLDALSVSRIPVLNSFMTEMRFLLPKVSTVVKGCLDGDHDPPPPPPPP</sequence>